<dbReference type="AlphaFoldDB" id="A0ABD1JE61"/>
<evidence type="ECO:0000313" key="2">
    <source>
        <dbReference type="Proteomes" id="UP001591681"/>
    </source>
</evidence>
<sequence>MDGPNMNVKFLNDFQQEHAEIHAGRQLISVGSCGLHTLHNSFKSGFSAWTVEKLLRAMHFLFHNVPARREDFTKLTSSSLFPLAFCGHRWVENLPVAERAIEVWPKLKEYVAAVLRKELSNPRTSSFDTIEAASKDPLILAKLHFFLAISRTFCPFLTKYQTDEPVLPFLCKDLTELMKSLARRFIKRELLQNITPFKLTKLDPDDQKNHVSACHADIGLGAESSKPDNSVGELSALEFRRDCITALSRMMKKIQEKSPLKYPAVREIAFLDPSNMTRDPEWCKGKMKSLVQRFVQDRQLTGGVSAGDALVQQFDSFLSQHGKSLKFHSFKPMDQQLDVFLHETLDQDYPELRSFFQRLLLLSHGQSTVERGFSINREVETCNITEKTVEAQRLVCDHVRACGGVLKVSLTKELLASVASARTKYRMYLDEERREREVAMRGLKRKALEDELEVMRKKKAVLTEVCASLQKDADDLAEKAESKAGTLMAQMITKSNTLRRRHKDKCLELKNVERELEQKGKELRHMQ</sequence>
<reference evidence="1 2" key="1">
    <citation type="submission" date="2024-09" db="EMBL/GenBank/DDBJ databases">
        <title>A chromosome-level genome assembly of Gray's grenadier anchovy, Coilia grayii.</title>
        <authorList>
            <person name="Fu Z."/>
        </authorList>
    </citation>
    <scope>NUCLEOTIDE SEQUENCE [LARGE SCALE GENOMIC DNA]</scope>
    <source>
        <strain evidence="1">G4</strain>
        <tissue evidence="1">Muscle</tissue>
    </source>
</reference>
<name>A0ABD1JE61_9TELE</name>
<proteinExistence type="predicted"/>
<evidence type="ECO:0000313" key="1">
    <source>
        <dbReference type="EMBL" id="KAL2085029.1"/>
    </source>
</evidence>
<dbReference type="PANTHER" id="PTHR37162">
    <property type="entry name" value="HAT FAMILY DIMERISATION DOMAINCONTAINING PROTEIN-RELATED"/>
    <property type="match status" value="1"/>
</dbReference>
<dbReference type="PANTHER" id="PTHR37162:SF11">
    <property type="match status" value="1"/>
</dbReference>
<protein>
    <submittedName>
        <fullName evidence="1">Uncharacterized protein</fullName>
    </submittedName>
</protein>
<dbReference type="EMBL" id="JBHFQA010000017">
    <property type="protein sequence ID" value="KAL2085029.1"/>
    <property type="molecule type" value="Genomic_DNA"/>
</dbReference>
<comment type="caution">
    <text evidence="1">The sequence shown here is derived from an EMBL/GenBank/DDBJ whole genome shotgun (WGS) entry which is preliminary data.</text>
</comment>
<dbReference type="Proteomes" id="UP001591681">
    <property type="component" value="Unassembled WGS sequence"/>
</dbReference>
<gene>
    <name evidence="1" type="ORF">ACEWY4_020547</name>
</gene>
<accession>A0ABD1JE61</accession>
<keyword evidence="2" id="KW-1185">Reference proteome</keyword>
<organism evidence="1 2">
    <name type="scientific">Coilia grayii</name>
    <name type="common">Gray's grenadier anchovy</name>
    <dbReference type="NCBI Taxonomy" id="363190"/>
    <lineage>
        <taxon>Eukaryota</taxon>
        <taxon>Metazoa</taxon>
        <taxon>Chordata</taxon>
        <taxon>Craniata</taxon>
        <taxon>Vertebrata</taxon>
        <taxon>Euteleostomi</taxon>
        <taxon>Actinopterygii</taxon>
        <taxon>Neopterygii</taxon>
        <taxon>Teleostei</taxon>
        <taxon>Clupei</taxon>
        <taxon>Clupeiformes</taxon>
        <taxon>Clupeoidei</taxon>
        <taxon>Engraulidae</taxon>
        <taxon>Coilinae</taxon>
        <taxon>Coilia</taxon>
    </lineage>
</organism>